<feature type="chain" id="PRO_5046663929" evidence="1">
    <location>
        <begin position="25"/>
        <end position="393"/>
    </location>
</feature>
<dbReference type="PANTHER" id="PTHR43737:SF1">
    <property type="entry name" value="DUF1501 DOMAIN-CONTAINING PROTEIN"/>
    <property type="match status" value="1"/>
</dbReference>
<keyword evidence="3" id="KW-1185">Reference proteome</keyword>
<sequence>MMQRRLFLSGISALGLGASRLALAAGPAGDARLVVVNLRGALDGLAAVPPIGDSGLAALRGEAWAFEPGTEGGALDLDGRFGLHPSLEGMHALFTAREALVFHAVAGPWRSRSHFEAQDLLEGGTERRTESGWLNRALSVLPAEPRGEPRIGLSLGSAMPLLMRGNRPVGSFTVPDLPRAAPETLEVLARWHATDPLLASGFSDGLRGRRFGNAAVGGDPALRDRDGFRRLSHVAGRMLAQRPGPRVAALDLGGWDTHVGQAARLRGLLAQLDAGLLALRDGLGDAWGRTAVLVMTEFGRTARVNGSAGTDHGTGGAAFLLGGAVAGGRVIADWPGLLPSRLLEGRDLLPTLDLRRLAKALLRDHLALPEEALERAFPGSIAVTPLPGLFRPA</sequence>
<dbReference type="Pfam" id="PF07394">
    <property type="entry name" value="DUF1501"/>
    <property type="match status" value="1"/>
</dbReference>
<dbReference type="InterPro" id="IPR006311">
    <property type="entry name" value="TAT_signal"/>
</dbReference>
<dbReference type="RefSeq" id="WP_301591047.1">
    <property type="nucleotide sequence ID" value="NZ_JAPFQI010000012.1"/>
</dbReference>
<evidence type="ECO:0000256" key="1">
    <source>
        <dbReference type="SAM" id="SignalP"/>
    </source>
</evidence>
<dbReference type="InterPro" id="IPR010869">
    <property type="entry name" value="DUF1501"/>
</dbReference>
<protein>
    <submittedName>
        <fullName evidence="2">DUF1501 domain-containing protein</fullName>
    </submittedName>
</protein>
<keyword evidence="1" id="KW-0732">Signal</keyword>
<dbReference type="Proteomes" id="UP001526430">
    <property type="component" value="Unassembled WGS sequence"/>
</dbReference>
<reference evidence="2 3" key="1">
    <citation type="submission" date="2022-10" db="EMBL/GenBank/DDBJ databases">
        <title>Roseococcus glaciei nov., sp. nov., isolated from glacier.</title>
        <authorList>
            <person name="Liu Q."/>
            <person name="Xin Y.-H."/>
        </authorList>
    </citation>
    <scope>NUCLEOTIDE SEQUENCE [LARGE SCALE GENOMIC DNA]</scope>
    <source>
        <strain evidence="2 3">MDT2-1-1</strain>
    </source>
</reference>
<accession>A0ABT3NXQ5</accession>
<proteinExistence type="predicted"/>
<feature type="signal peptide" evidence="1">
    <location>
        <begin position="1"/>
        <end position="24"/>
    </location>
</feature>
<evidence type="ECO:0000313" key="2">
    <source>
        <dbReference type="EMBL" id="MCW8086908.1"/>
    </source>
</evidence>
<organism evidence="2 3">
    <name type="scientific">Sabulicella glaciei</name>
    <dbReference type="NCBI Taxonomy" id="2984948"/>
    <lineage>
        <taxon>Bacteria</taxon>
        <taxon>Pseudomonadati</taxon>
        <taxon>Pseudomonadota</taxon>
        <taxon>Alphaproteobacteria</taxon>
        <taxon>Acetobacterales</taxon>
        <taxon>Acetobacteraceae</taxon>
        <taxon>Sabulicella</taxon>
    </lineage>
</organism>
<dbReference type="PANTHER" id="PTHR43737">
    <property type="entry name" value="BLL7424 PROTEIN"/>
    <property type="match status" value="1"/>
</dbReference>
<dbReference type="EMBL" id="JAPFQI010000012">
    <property type="protein sequence ID" value="MCW8086908.1"/>
    <property type="molecule type" value="Genomic_DNA"/>
</dbReference>
<comment type="caution">
    <text evidence="2">The sequence shown here is derived from an EMBL/GenBank/DDBJ whole genome shotgun (WGS) entry which is preliminary data.</text>
</comment>
<name>A0ABT3NXQ5_9PROT</name>
<gene>
    <name evidence="2" type="ORF">OF850_14830</name>
</gene>
<evidence type="ECO:0000313" key="3">
    <source>
        <dbReference type="Proteomes" id="UP001526430"/>
    </source>
</evidence>
<dbReference type="PROSITE" id="PS51318">
    <property type="entry name" value="TAT"/>
    <property type="match status" value="1"/>
</dbReference>